<evidence type="ECO:0000256" key="6">
    <source>
        <dbReference type="ARBA" id="ARBA00012487"/>
    </source>
</evidence>
<comment type="pathway">
    <text evidence="4">Lipid metabolism.</text>
</comment>
<keyword evidence="14" id="KW-0443">Lipid metabolism</keyword>
<evidence type="ECO:0000256" key="7">
    <source>
        <dbReference type="ARBA" id="ARBA00019373"/>
    </source>
</evidence>
<protein>
    <recommendedName>
        <fullName evidence="7 18">Phosphatidate cytidylyltransferase</fullName>
        <ecNumber evidence="6 18">2.7.7.41</ecNumber>
    </recommendedName>
</protein>
<dbReference type="OrthoDB" id="9799199at2"/>
<name>A0A084CNX9_9GAMM</name>
<dbReference type="RefSeq" id="WP_034413374.1">
    <property type="nucleotide sequence ID" value="NZ_JGVK01000006.1"/>
</dbReference>
<evidence type="ECO:0000256" key="1">
    <source>
        <dbReference type="ARBA" id="ARBA00001698"/>
    </source>
</evidence>
<feature type="transmembrane region" description="Helical" evidence="19">
    <location>
        <begin position="149"/>
        <end position="170"/>
    </location>
</feature>
<feature type="transmembrane region" description="Helical" evidence="19">
    <location>
        <begin position="52"/>
        <end position="72"/>
    </location>
</feature>
<accession>A0A084CNX9</accession>
<dbReference type="InterPro" id="IPR000374">
    <property type="entry name" value="PC_trans"/>
</dbReference>
<evidence type="ECO:0000256" key="4">
    <source>
        <dbReference type="ARBA" id="ARBA00005189"/>
    </source>
</evidence>
<evidence type="ECO:0000256" key="9">
    <source>
        <dbReference type="ARBA" id="ARBA00022516"/>
    </source>
</evidence>
<keyword evidence="16" id="KW-0594">Phospholipid biosynthesis</keyword>
<evidence type="ECO:0000256" key="16">
    <source>
        <dbReference type="ARBA" id="ARBA00023209"/>
    </source>
</evidence>
<dbReference type="STRING" id="1179155.CF67_14131"/>
<dbReference type="EC" id="2.7.7.41" evidence="6 18"/>
<evidence type="ECO:0000256" key="11">
    <source>
        <dbReference type="ARBA" id="ARBA00022692"/>
    </source>
</evidence>
<dbReference type="Proteomes" id="UP000053784">
    <property type="component" value="Unassembled WGS sequence"/>
</dbReference>
<dbReference type="PANTHER" id="PTHR46382">
    <property type="entry name" value="PHOSPHATIDATE CYTIDYLYLTRANSFERASE"/>
    <property type="match status" value="1"/>
</dbReference>
<feature type="transmembrane region" description="Helical" evidence="19">
    <location>
        <begin position="191"/>
        <end position="210"/>
    </location>
</feature>
<evidence type="ECO:0000256" key="13">
    <source>
        <dbReference type="ARBA" id="ARBA00022989"/>
    </source>
</evidence>
<evidence type="ECO:0000256" key="19">
    <source>
        <dbReference type="SAM" id="Phobius"/>
    </source>
</evidence>
<evidence type="ECO:0000256" key="17">
    <source>
        <dbReference type="ARBA" id="ARBA00023264"/>
    </source>
</evidence>
<evidence type="ECO:0000256" key="12">
    <source>
        <dbReference type="ARBA" id="ARBA00022695"/>
    </source>
</evidence>
<evidence type="ECO:0000256" key="10">
    <source>
        <dbReference type="ARBA" id="ARBA00022679"/>
    </source>
</evidence>
<evidence type="ECO:0000256" key="14">
    <source>
        <dbReference type="ARBA" id="ARBA00023098"/>
    </source>
</evidence>
<evidence type="ECO:0000256" key="5">
    <source>
        <dbReference type="ARBA" id="ARBA00010185"/>
    </source>
</evidence>
<dbReference type="PANTHER" id="PTHR46382:SF1">
    <property type="entry name" value="PHOSPHATIDATE CYTIDYLYLTRANSFERASE"/>
    <property type="match status" value="1"/>
</dbReference>
<proteinExistence type="inferred from homology"/>
<comment type="subcellular location">
    <subcellularLocation>
        <location evidence="2">Cell membrane</location>
        <topology evidence="2">Multi-pass membrane protein</topology>
    </subcellularLocation>
</comment>
<keyword evidence="8" id="KW-1003">Cell membrane</keyword>
<dbReference type="PROSITE" id="PS01315">
    <property type="entry name" value="CDS"/>
    <property type="match status" value="1"/>
</dbReference>
<evidence type="ECO:0000313" key="20">
    <source>
        <dbReference type="EMBL" id="KEY91508.1"/>
    </source>
</evidence>
<gene>
    <name evidence="20" type="primary">cdsA</name>
    <name evidence="20" type="ORF">CF67_14131</name>
</gene>
<keyword evidence="12 18" id="KW-0548">Nucleotidyltransferase</keyword>
<evidence type="ECO:0000256" key="3">
    <source>
        <dbReference type="ARBA" id="ARBA00005119"/>
    </source>
</evidence>
<dbReference type="Pfam" id="PF01148">
    <property type="entry name" value="CTP_transf_1"/>
    <property type="match status" value="1"/>
</dbReference>
<keyword evidence="21" id="KW-1185">Reference proteome</keyword>
<reference evidence="20 21" key="1">
    <citation type="submission" date="2014-03" db="EMBL/GenBank/DDBJ databases">
        <title>Selection and divergence in the genomes of co-occurring obligate luminous symbionts with specific hosts.</title>
        <authorList>
            <person name="Hendry T.A."/>
            <person name="de Wet J.R."/>
            <person name="Dunlap P.V."/>
        </authorList>
    </citation>
    <scope>NUCLEOTIDE SEQUENCE [LARGE SCALE GENOMIC DNA]</scope>
    <source>
        <strain evidence="20 21">Ppalp.1</strain>
    </source>
</reference>
<feature type="transmembrane region" description="Helical" evidence="19">
    <location>
        <begin position="12"/>
        <end position="40"/>
    </location>
</feature>
<evidence type="ECO:0000256" key="18">
    <source>
        <dbReference type="RuleBase" id="RU003938"/>
    </source>
</evidence>
<dbReference type="eggNOG" id="COG4589">
    <property type="taxonomic scope" value="Bacteria"/>
</dbReference>
<evidence type="ECO:0000256" key="15">
    <source>
        <dbReference type="ARBA" id="ARBA00023136"/>
    </source>
</evidence>
<dbReference type="UniPathway" id="UPA00557">
    <property type="reaction ID" value="UER00614"/>
</dbReference>
<evidence type="ECO:0000256" key="2">
    <source>
        <dbReference type="ARBA" id="ARBA00004651"/>
    </source>
</evidence>
<comment type="pathway">
    <text evidence="3 18">Phospholipid metabolism; CDP-diacylglycerol biosynthesis; CDP-diacylglycerol from sn-glycerol 3-phosphate: step 3/3.</text>
</comment>
<keyword evidence="11 18" id="KW-0812">Transmembrane</keyword>
<evidence type="ECO:0000256" key="8">
    <source>
        <dbReference type="ARBA" id="ARBA00022475"/>
    </source>
</evidence>
<dbReference type="GO" id="GO:0005886">
    <property type="term" value="C:plasma membrane"/>
    <property type="evidence" value="ECO:0007669"/>
    <property type="project" value="UniProtKB-SubCell"/>
</dbReference>
<comment type="caution">
    <text evidence="20">The sequence shown here is derived from an EMBL/GenBank/DDBJ whole genome shotgun (WGS) entry which is preliminary data.</text>
</comment>
<feature type="transmembrane region" description="Helical" evidence="19">
    <location>
        <begin position="216"/>
        <end position="237"/>
    </location>
</feature>
<keyword evidence="17" id="KW-1208">Phospholipid metabolism</keyword>
<keyword evidence="9" id="KW-0444">Lipid biosynthesis</keyword>
<comment type="catalytic activity">
    <reaction evidence="1 18">
        <text>a 1,2-diacyl-sn-glycero-3-phosphate + CTP + H(+) = a CDP-1,2-diacyl-sn-glycerol + diphosphate</text>
        <dbReference type="Rhea" id="RHEA:16229"/>
        <dbReference type="ChEBI" id="CHEBI:15378"/>
        <dbReference type="ChEBI" id="CHEBI:33019"/>
        <dbReference type="ChEBI" id="CHEBI:37563"/>
        <dbReference type="ChEBI" id="CHEBI:58332"/>
        <dbReference type="ChEBI" id="CHEBI:58608"/>
        <dbReference type="EC" id="2.7.7.41"/>
    </reaction>
</comment>
<comment type="similarity">
    <text evidence="5 18">Belongs to the CDS family.</text>
</comment>
<keyword evidence="13 19" id="KW-1133">Transmembrane helix</keyword>
<feature type="transmembrane region" description="Helical" evidence="19">
    <location>
        <begin position="117"/>
        <end position="137"/>
    </location>
</feature>
<dbReference type="GO" id="GO:0004605">
    <property type="term" value="F:phosphatidate cytidylyltransferase activity"/>
    <property type="evidence" value="ECO:0007669"/>
    <property type="project" value="UniProtKB-EC"/>
</dbReference>
<evidence type="ECO:0000313" key="21">
    <source>
        <dbReference type="Proteomes" id="UP000053784"/>
    </source>
</evidence>
<feature type="transmembrane region" description="Helical" evidence="19">
    <location>
        <begin position="84"/>
        <end position="105"/>
    </location>
</feature>
<dbReference type="EMBL" id="JGVK01000006">
    <property type="protein sequence ID" value="KEY91508.1"/>
    <property type="molecule type" value="Genomic_DNA"/>
</dbReference>
<keyword evidence="10 18" id="KW-0808">Transferase</keyword>
<keyword evidence="15 19" id="KW-0472">Membrane</keyword>
<organism evidence="20 21">
    <name type="scientific">Candidatus Photodesmus blepharonis</name>
    <dbReference type="NCBI Taxonomy" id="1179155"/>
    <lineage>
        <taxon>Bacteria</taxon>
        <taxon>Pseudomonadati</taxon>
        <taxon>Pseudomonadota</taxon>
        <taxon>Gammaproteobacteria</taxon>
        <taxon>Vibrionales</taxon>
        <taxon>Vibrionaceae</taxon>
        <taxon>Candidatus Photodesmus</taxon>
    </lineage>
</organism>
<dbReference type="AlphaFoldDB" id="A0A084CNX9"/>
<sequence>MKQRIVTALVLVPLVILGIFVLPLFAFVTTLAIITLVGFWEWTQFVEEEFRFIALMPAVVIISSFSFLLISFDSVSFNAQLSVRYLVLAIGVIWWLAASGLTVTYPHSSKFWQGSKILHHLFGILTLIPFFWSVLLLRAESTETSPYHGAKLVLFVCLIVWLVDSGAYFAGKSMGKRKMAPSVSPNKTIEGLLCGIITAGIASWFLAQWFEIEFSSPMSMMLIILVTVVISVFGDLVESMFKRVSGIKDSGNMIPGHGGVLDRIDSLTAAFPVFTLLYFIF</sequence>
<dbReference type="GO" id="GO:0016024">
    <property type="term" value="P:CDP-diacylglycerol biosynthetic process"/>
    <property type="evidence" value="ECO:0007669"/>
    <property type="project" value="UniProtKB-UniPathway"/>
</dbReference>